<gene>
    <name evidence="1" type="ORF">S06H3_12798</name>
</gene>
<protein>
    <submittedName>
        <fullName evidence="1">Uncharacterized protein</fullName>
    </submittedName>
</protein>
<evidence type="ECO:0000313" key="1">
    <source>
        <dbReference type="EMBL" id="GAI10222.1"/>
    </source>
</evidence>
<reference evidence="1" key="1">
    <citation type="journal article" date="2014" name="Front. Microbiol.">
        <title>High frequency of phylogenetically diverse reductive dehalogenase-homologous genes in deep subseafloor sedimentary metagenomes.</title>
        <authorList>
            <person name="Kawai M."/>
            <person name="Futagami T."/>
            <person name="Toyoda A."/>
            <person name="Takaki Y."/>
            <person name="Nishi S."/>
            <person name="Hori S."/>
            <person name="Arai W."/>
            <person name="Tsubouchi T."/>
            <person name="Morono Y."/>
            <person name="Uchiyama I."/>
            <person name="Ito T."/>
            <person name="Fujiyama A."/>
            <person name="Inagaki F."/>
            <person name="Takami H."/>
        </authorList>
    </citation>
    <scope>NUCLEOTIDE SEQUENCE</scope>
    <source>
        <strain evidence="1">Expedition CK06-06</strain>
    </source>
</reference>
<name>X1KT10_9ZZZZ</name>
<comment type="caution">
    <text evidence="1">The sequence shown here is derived from an EMBL/GenBank/DDBJ whole genome shotgun (WGS) entry which is preliminary data.</text>
</comment>
<organism evidence="1">
    <name type="scientific">marine sediment metagenome</name>
    <dbReference type="NCBI Taxonomy" id="412755"/>
    <lineage>
        <taxon>unclassified sequences</taxon>
        <taxon>metagenomes</taxon>
        <taxon>ecological metagenomes</taxon>
    </lineage>
</organism>
<proteinExistence type="predicted"/>
<accession>X1KT10</accession>
<dbReference type="AlphaFoldDB" id="X1KT10"/>
<feature type="non-terminal residue" evidence="1">
    <location>
        <position position="56"/>
    </location>
</feature>
<dbReference type="EMBL" id="BARV01006249">
    <property type="protein sequence ID" value="GAI10222.1"/>
    <property type="molecule type" value="Genomic_DNA"/>
</dbReference>
<sequence length="56" mass="6378">MGHAGNKTGLTPGGTDWDHYTFLKVEVSDTQVTYNVYRAEHSDWPFSLFQAWSQSL</sequence>